<accession>A0A1H9GVL0</accession>
<dbReference type="PRINTS" id="PR00368">
    <property type="entry name" value="FADPNR"/>
</dbReference>
<sequence>MKKDIFDITIIGAGPVGLFTGFYAGLRQAKFKIIDSLEKVGGQPRYLYPEKNIYDIPAFEVIKGDQLANNLLHQLDRFDYDLCLGQEIGQINRQEDLYQLISLNGDIHWTRSIILAVGNGAFNPKKLSLEGAEDFEGQNLNYYVQPISYYHNREVVILGGGDSAVDWALELEKVAQKVTIIHRRDKFRAMESSVNKLKVSSVEIITPYVPESLIGQDGRLEQLVIKEARGNQTRQIPLDELIVNYGFSSSMGSIRHWGMDIERNSICVNADLETSRPGIFAVGDIANYPGKVKLIVTGFGEAPQAVNNALLYINPANVQPPLHSSDLL</sequence>
<comment type="cofactor">
    <cofactor evidence="6">
        <name>FAD</name>
        <dbReference type="ChEBI" id="CHEBI:57692"/>
    </cofactor>
    <text evidence="6">Binds 1 FAD per subunit.</text>
</comment>
<dbReference type="Gene3D" id="3.50.50.60">
    <property type="entry name" value="FAD/NAD(P)-binding domain"/>
    <property type="match status" value="2"/>
</dbReference>
<dbReference type="PANTHER" id="PTHR48105">
    <property type="entry name" value="THIOREDOXIN REDUCTASE 1-RELATED-RELATED"/>
    <property type="match status" value="1"/>
</dbReference>
<keyword evidence="10" id="KW-1185">Reference proteome</keyword>
<organism evidence="9 10">
    <name type="scientific">Ignavigranum ruoffiae</name>
    <dbReference type="NCBI Taxonomy" id="89093"/>
    <lineage>
        <taxon>Bacteria</taxon>
        <taxon>Bacillati</taxon>
        <taxon>Bacillota</taxon>
        <taxon>Bacilli</taxon>
        <taxon>Lactobacillales</taxon>
        <taxon>Aerococcaceae</taxon>
        <taxon>Ignavigranum</taxon>
    </lineage>
</organism>
<comment type="similarity">
    <text evidence="6">Belongs to the ferredoxin--NADP reductase type 2 family.</text>
</comment>
<keyword evidence="7" id="KW-1133">Transmembrane helix</keyword>
<feature type="transmembrane region" description="Helical" evidence="7">
    <location>
        <begin position="6"/>
        <end position="26"/>
    </location>
</feature>
<dbReference type="InterPro" id="IPR036188">
    <property type="entry name" value="FAD/NAD-bd_sf"/>
</dbReference>
<dbReference type="OrthoDB" id="9806179at2"/>
<feature type="domain" description="FAD/NAD(P)-binding" evidence="8">
    <location>
        <begin position="6"/>
        <end position="295"/>
    </location>
</feature>
<dbReference type="InterPro" id="IPR050097">
    <property type="entry name" value="Ferredoxin-NADP_redctase_2"/>
</dbReference>
<evidence type="ECO:0000256" key="7">
    <source>
        <dbReference type="SAM" id="Phobius"/>
    </source>
</evidence>
<dbReference type="GO" id="GO:0050660">
    <property type="term" value="F:flavin adenine dinucleotide binding"/>
    <property type="evidence" value="ECO:0007669"/>
    <property type="project" value="UniProtKB-UniRule"/>
</dbReference>
<dbReference type="EC" id="1.18.1.2" evidence="6"/>
<evidence type="ECO:0000256" key="4">
    <source>
        <dbReference type="ARBA" id="ARBA00022857"/>
    </source>
</evidence>
<feature type="binding site" evidence="6">
    <location>
        <position position="284"/>
    </location>
    <ligand>
        <name>FAD</name>
        <dbReference type="ChEBI" id="CHEBI:57692"/>
    </ligand>
</feature>
<dbReference type="GO" id="GO:0050661">
    <property type="term" value="F:NADP binding"/>
    <property type="evidence" value="ECO:0007669"/>
    <property type="project" value="UniProtKB-UniRule"/>
</dbReference>
<feature type="binding site" evidence="6">
    <location>
        <position position="88"/>
    </location>
    <ligand>
        <name>FAD</name>
        <dbReference type="ChEBI" id="CHEBI:57692"/>
    </ligand>
</feature>
<dbReference type="GO" id="GO:0004324">
    <property type="term" value="F:ferredoxin-NADP+ reductase activity"/>
    <property type="evidence" value="ECO:0007669"/>
    <property type="project" value="UniProtKB-UniRule"/>
</dbReference>
<comment type="catalytic activity">
    <reaction evidence="6">
        <text>2 reduced [2Fe-2S]-[ferredoxin] + NADP(+) + H(+) = 2 oxidized [2Fe-2S]-[ferredoxin] + NADPH</text>
        <dbReference type="Rhea" id="RHEA:20125"/>
        <dbReference type="Rhea" id="RHEA-COMP:10000"/>
        <dbReference type="Rhea" id="RHEA-COMP:10001"/>
        <dbReference type="ChEBI" id="CHEBI:15378"/>
        <dbReference type="ChEBI" id="CHEBI:33737"/>
        <dbReference type="ChEBI" id="CHEBI:33738"/>
        <dbReference type="ChEBI" id="CHEBI:57783"/>
        <dbReference type="ChEBI" id="CHEBI:58349"/>
        <dbReference type="EC" id="1.18.1.2"/>
    </reaction>
</comment>
<evidence type="ECO:0000313" key="9">
    <source>
        <dbReference type="EMBL" id="SEQ54023.1"/>
    </source>
</evidence>
<dbReference type="Proteomes" id="UP000198833">
    <property type="component" value="Unassembled WGS sequence"/>
</dbReference>
<keyword evidence="3 6" id="KW-0274">FAD</keyword>
<feature type="binding site" evidence="6">
    <location>
        <position position="325"/>
    </location>
    <ligand>
        <name>FAD</name>
        <dbReference type="ChEBI" id="CHEBI:57692"/>
    </ligand>
</feature>
<evidence type="ECO:0000256" key="2">
    <source>
        <dbReference type="ARBA" id="ARBA00022630"/>
    </source>
</evidence>
<dbReference type="PRINTS" id="PR00469">
    <property type="entry name" value="PNDRDTASEII"/>
</dbReference>
<evidence type="ECO:0000259" key="8">
    <source>
        <dbReference type="Pfam" id="PF07992"/>
    </source>
</evidence>
<dbReference type="STRING" id="89093.SAMN04488558_1198"/>
<dbReference type="InterPro" id="IPR022890">
    <property type="entry name" value="Fd--NADP_Rdtase_type_2"/>
</dbReference>
<keyword evidence="7" id="KW-0472">Membrane</keyword>
<feature type="binding site" evidence="6">
    <location>
        <position position="35"/>
    </location>
    <ligand>
        <name>FAD</name>
        <dbReference type="ChEBI" id="CHEBI:57692"/>
    </ligand>
</feature>
<evidence type="ECO:0000313" key="10">
    <source>
        <dbReference type="Proteomes" id="UP000198833"/>
    </source>
</evidence>
<dbReference type="InterPro" id="IPR023753">
    <property type="entry name" value="FAD/NAD-binding_dom"/>
</dbReference>
<dbReference type="AlphaFoldDB" id="A0A1H9GVL0"/>
<dbReference type="RefSeq" id="WP_092572711.1">
    <property type="nucleotide sequence ID" value="NZ_CP149446.1"/>
</dbReference>
<feature type="binding site" evidence="6">
    <location>
        <position position="43"/>
    </location>
    <ligand>
        <name>FAD</name>
        <dbReference type="ChEBI" id="CHEBI:57692"/>
    </ligand>
</feature>
<keyword evidence="2 6" id="KW-0285">Flavoprotein</keyword>
<dbReference type="EMBL" id="FOEN01000019">
    <property type="protein sequence ID" value="SEQ54023.1"/>
    <property type="molecule type" value="Genomic_DNA"/>
</dbReference>
<evidence type="ECO:0000256" key="5">
    <source>
        <dbReference type="ARBA" id="ARBA00023002"/>
    </source>
</evidence>
<dbReference type="HAMAP" id="MF_01685">
    <property type="entry name" value="FENR2"/>
    <property type="match status" value="1"/>
</dbReference>
<proteinExistence type="inferred from homology"/>
<gene>
    <name evidence="9" type="ORF">SAMN04488558_1198</name>
</gene>
<keyword evidence="5 6" id="KW-0560">Oxidoreductase</keyword>
<reference evidence="9 10" key="1">
    <citation type="submission" date="2016-10" db="EMBL/GenBank/DDBJ databases">
        <authorList>
            <person name="de Groot N.N."/>
        </authorList>
    </citation>
    <scope>NUCLEOTIDE SEQUENCE [LARGE SCALE GENOMIC DNA]</scope>
    <source>
        <strain evidence="9 10">DSM 15695</strain>
    </source>
</reference>
<evidence type="ECO:0000256" key="3">
    <source>
        <dbReference type="ARBA" id="ARBA00022827"/>
    </source>
</evidence>
<name>A0A1H9GVL0_9LACT</name>
<evidence type="ECO:0000256" key="6">
    <source>
        <dbReference type="HAMAP-Rule" id="MF_01685"/>
    </source>
</evidence>
<protein>
    <recommendedName>
        <fullName evidence="6">Ferredoxin--NADP reductase</fullName>
        <shortName evidence="6">FNR</shortName>
        <shortName evidence="6">Fd-NADP(+) reductase</shortName>
        <ecNumber evidence="6">1.18.1.2</ecNumber>
    </recommendedName>
</protein>
<feature type="binding site" evidence="6">
    <location>
        <position position="122"/>
    </location>
    <ligand>
        <name>FAD</name>
        <dbReference type="ChEBI" id="CHEBI:57692"/>
    </ligand>
</feature>
<dbReference type="Pfam" id="PF07992">
    <property type="entry name" value="Pyr_redox_2"/>
    <property type="match status" value="1"/>
</dbReference>
<keyword evidence="7" id="KW-0812">Transmembrane</keyword>
<dbReference type="SUPFAM" id="SSF51905">
    <property type="entry name" value="FAD/NAD(P)-binding domain"/>
    <property type="match status" value="1"/>
</dbReference>
<comment type="subunit">
    <text evidence="1 6">Homodimer.</text>
</comment>
<keyword evidence="4 6" id="KW-0521">NADP</keyword>
<feature type="binding site" evidence="6">
    <location>
        <position position="48"/>
    </location>
    <ligand>
        <name>FAD</name>
        <dbReference type="ChEBI" id="CHEBI:57692"/>
    </ligand>
</feature>
<comment type="caution">
    <text evidence="6">Lacks conserved residue(s) required for the propagation of feature annotation.</text>
</comment>
<evidence type="ECO:0000256" key="1">
    <source>
        <dbReference type="ARBA" id="ARBA00011738"/>
    </source>
</evidence>